<name>A0A542Y577_9MICO</name>
<comment type="caution">
    <text evidence="1">The sequence shown here is derived from an EMBL/GenBank/DDBJ whole genome shotgun (WGS) entry which is preliminary data.</text>
</comment>
<evidence type="ECO:0000313" key="2">
    <source>
        <dbReference type="Proteomes" id="UP000319094"/>
    </source>
</evidence>
<evidence type="ECO:0008006" key="3">
    <source>
        <dbReference type="Google" id="ProtNLM"/>
    </source>
</evidence>
<organism evidence="1 2">
    <name type="scientific">Leucobacter komagatae</name>
    <dbReference type="NCBI Taxonomy" id="55969"/>
    <lineage>
        <taxon>Bacteria</taxon>
        <taxon>Bacillati</taxon>
        <taxon>Actinomycetota</taxon>
        <taxon>Actinomycetes</taxon>
        <taxon>Micrococcales</taxon>
        <taxon>Microbacteriaceae</taxon>
        <taxon>Leucobacter</taxon>
    </lineage>
</organism>
<dbReference type="EMBL" id="VFON01000001">
    <property type="protein sequence ID" value="TQL43222.1"/>
    <property type="molecule type" value="Genomic_DNA"/>
</dbReference>
<sequence>MAIAAVELIAAENRIRNALAPILLRRELVRLGEASDGELLTRVREGGLRRLAHGAYIDASLWESMFPEQRLLAVTLAHAKRYRERNWVFARESAAALWGLPLYGFTGLRVHVATREGSRGHSTRPVARYLTELPEPDIVDAAGVRFTSLERTLLDLAHSATPEVAIGALDAGIRRMFQMERGESASAVAEWRERRLAESKRSGRPGVRAARQLLQIADGRAESVLESVSKLQLSRLQVPYDVQVPVRAAGGTTYWMDFELLGQDAFGEVDGTAKYFDRSTHGAGTPEERLLAEKRREDEVRGVTGKRFVRWGAQHIHTARRLGERLSSFGIAVSGLEHC</sequence>
<evidence type="ECO:0000313" key="1">
    <source>
        <dbReference type="EMBL" id="TQL43222.1"/>
    </source>
</evidence>
<reference evidence="1 2" key="1">
    <citation type="submission" date="2019-06" db="EMBL/GenBank/DDBJ databases">
        <title>Sequencing the genomes of 1000 actinobacteria strains.</title>
        <authorList>
            <person name="Klenk H.-P."/>
        </authorList>
    </citation>
    <scope>NUCLEOTIDE SEQUENCE [LARGE SCALE GENOMIC DNA]</scope>
    <source>
        <strain evidence="1 2">DSM 8803</strain>
    </source>
</reference>
<keyword evidence="2" id="KW-1185">Reference proteome</keyword>
<accession>A0A542Y577</accession>
<dbReference type="Proteomes" id="UP000319094">
    <property type="component" value="Unassembled WGS sequence"/>
</dbReference>
<protein>
    <recommendedName>
        <fullName evidence="3">Transcriptional regulator, AbiEi antitoxin, Type IV TA system</fullName>
    </recommendedName>
</protein>
<proteinExistence type="predicted"/>
<gene>
    <name evidence="1" type="ORF">FB468_1239</name>
</gene>
<dbReference type="AlphaFoldDB" id="A0A542Y577"/>